<name>A0A8J2T931_ZYGB2</name>
<feature type="transmembrane region" description="Helical" evidence="1">
    <location>
        <begin position="154"/>
        <end position="175"/>
    </location>
</feature>
<dbReference type="OrthoDB" id="5580261at2759"/>
<dbReference type="GO" id="GO:0005739">
    <property type="term" value="C:mitochondrion"/>
    <property type="evidence" value="ECO:0007669"/>
    <property type="project" value="TreeGrafter"/>
</dbReference>
<dbReference type="AlphaFoldDB" id="A0A8J2T931"/>
<evidence type="ECO:0000256" key="1">
    <source>
        <dbReference type="SAM" id="Phobius"/>
    </source>
</evidence>
<evidence type="ECO:0000313" key="3">
    <source>
        <dbReference type="Proteomes" id="UP000019375"/>
    </source>
</evidence>
<dbReference type="PANTHER" id="PTHR28002">
    <property type="entry name" value="MIOREX COMPLEX COMPONENT 11"/>
    <property type="match status" value="1"/>
</dbReference>
<sequence length="207" mass="23706">MSILMKSASRGLFCNCYKTQRIFLNLSPLQLLLLRNSSSANNNKKAISTSQDRLHRIISKSRILSRLNKQPRFTHYFDRLSEAGFTSTLTSFFVLHELTAIAPLFALWYIFYRLDLPEQYELPVYFTDALNQCGAAIEKLVGDKYNNDFDHNRLILAGAISYAIVKLLYPLRVLVSLWGAPYMGRWLLSPFRSIKSKLKGKASKASK</sequence>
<dbReference type="Pfam" id="PF10306">
    <property type="entry name" value="FLILHELTA"/>
    <property type="match status" value="1"/>
</dbReference>
<dbReference type="EMBL" id="HG316462">
    <property type="protein sequence ID" value="CDF91091.1"/>
    <property type="molecule type" value="Genomic_DNA"/>
</dbReference>
<proteinExistence type="predicted"/>
<keyword evidence="1" id="KW-1133">Transmembrane helix</keyword>
<feature type="transmembrane region" description="Helical" evidence="1">
    <location>
        <begin position="89"/>
        <end position="111"/>
    </location>
</feature>
<protein>
    <submittedName>
        <fullName evidence="2">ZYBA0S09-04588g1_1</fullName>
    </submittedName>
</protein>
<dbReference type="PANTHER" id="PTHR28002:SF1">
    <property type="entry name" value="MIOREX COMPLEX COMPONENT 11"/>
    <property type="match status" value="1"/>
</dbReference>
<gene>
    <name evidence="2" type="ORF">BN860_04588g</name>
</gene>
<evidence type="ECO:0000313" key="2">
    <source>
        <dbReference type="EMBL" id="CDF91091.1"/>
    </source>
</evidence>
<organism evidence="2 3">
    <name type="scientific">Zygosaccharomyces bailii (strain CLIB 213 / ATCC 58445 / CBS 680 / BCRC 21525 / NBRC 1098 / NCYC 1416 / NRRL Y-2227)</name>
    <dbReference type="NCBI Taxonomy" id="1333698"/>
    <lineage>
        <taxon>Eukaryota</taxon>
        <taxon>Fungi</taxon>
        <taxon>Dikarya</taxon>
        <taxon>Ascomycota</taxon>
        <taxon>Saccharomycotina</taxon>
        <taxon>Saccharomycetes</taxon>
        <taxon>Saccharomycetales</taxon>
        <taxon>Saccharomycetaceae</taxon>
        <taxon>Zygosaccharomyces</taxon>
    </lineage>
</organism>
<keyword evidence="3" id="KW-1185">Reference proteome</keyword>
<dbReference type="InterPro" id="IPR018811">
    <property type="entry name" value="MRX11"/>
</dbReference>
<keyword evidence="1" id="KW-0812">Transmembrane</keyword>
<keyword evidence="1" id="KW-0472">Membrane</keyword>
<accession>A0A8J2T931</accession>
<dbReference type="Proteomes" id="UP000019375">
    <property type="component" value="Unassembled WGS sequence"/>
</dbReference>
<reference evidence="3" key="1">
    <citation type="journal article" date="2013" name="Genome Announc.">
        <title>Genome sequence of the food spoilage yeast Zygosaccharomyces bailii CLIB 213(T).</title>
        <authorList>
            <person name="Galeote V."/>
            <person name="Bigey F."/>
            <person name="Devillers H."/>
            <person name="Neuveglise C."/>
            <person name="Dequin S."/>
        </authorList>
    </citation>
    <scope>NUCLEOTIDE SEQUENCE [LARGE SCALE GENOMIC DNA]</scope>
    <source>
        <strain evidence="3">CLIB 213 / ATCC 58445 / CBS 680 / CCRC 21525 / NBRC 1098 / NCYC 1416 / NRRL Y-2227</strain>
    </source>
</reference>